<name>A0A232FLM6_9HYME</name>
<dbReference type="Pfam" id="PF15993">
    <property type="entry name" value="Fuseless"/>
    <property type="match status" value="1"/>
</dbReference>
<dbReference type="EMBL" id="NNAY01000048">
    <property type="protein sequence ID" value="OXU31562.1"/>
    <property type="molecule type" value="Genomic_DNA"/>
</dbReference>
<comment type="caution">
    <text evidence="2">The sequence shown here is derived from an EMBL/GenBank/DDBJ whole genome shotgun (WGS) entry which is preliminary data.</text>
</comment>
<evidence type="ECO:0000256" key="1">
    <source>
        <dbReference type="SAM" id="MobiDB-lite"/>
    </source>
</evidence>
<dbReference type="PANTHER" id="PTHR35270">
    <property type="entry name" value="FUSELESS, ISOFORM A"/>
    <property type="match status" value="1"/>
</dbReference>
<keyword evidence="3" id="KW-1185">Reference proteome</keyword>
<dbReference type="Proteomes" id="UP000215335">
    <property type="component" value="Unassembled WGS sequence"/>
</dbReference>
<sequence>MSRREEAKSEELIVYRQEYDSEEREELATVGTKFVEDKSDEDYNEESIGATSKFLNGNARIVIVPKILESSTNQTDDQPDDKDDGTIGKRSGRNPRLKNVTIYFFDCLVAALVVGPMVVAHWRGIWVLMDFHQDIFTGWLCFGLGMSLHFLFAVLKQPLHRAFAQDASSKGPCVRMGCRLVRTVYIYLFSLACNCHWRGVWILLNDLFGLQAG</sequence>
<dbReference type="OrthoDB" id="45313at2759"/>
<protein>
    <submittedName>
        <fullName evidence="2">Uncharacterized protein</fullName>
    </submittedName>
</protein>
<dbReference type="PANTHER" id="PTHR35270:SF2">
    <property type="entry name" value="FUSELESS, ISOFORM A"/>
    <property type="match status" value="1"/>
</dbReference>
<organism evidence="2 3">
    <name type="scientific">Trichomalopsis sarcophagae</name>
    <dbReference type="NCBI Taxonomy" id="543379"/>
    <lineage>
        <taxon>Eukaryota</taxon>
        <taxon>Metazoa</taxon>
        <taxon>Ecdysozoa</taxon>
        <taxon>Arthropoda</taxon>
        <taxon>Hexapoda</taxon>
        <taxon>Insecta</taxon>
        <taxon>Pterygota</taxon>
        <taxon>Neoptera</taxon>
        <taxon>Endopterygota</taxon>
        <taxon>Hymenoptera</taxon>
        <taxon>Apocrita</taxon>
        <taxon>Proctotrupomorpha</taxon>
        <taxon>Chalcidoidea</taxon>
        <taxon>Pteromalidae</taxon>
        <taxon>Pteromalinae</taxon>
        <taxon>Trichomalopsis</taxon>
    </lineage>
</organism>
<accession>A0A232FLM6</accession>
<feature type="region of interest" description="Disordered" evidence="1">
    <location>
        <begin position="71"/>
        <end position="92"/>
    </location>
</feature>
<evidence type="ECO:0000313" key="2">
    <source>
        <dbReference type="EMBL" id="OXU31562.1"/>
    </source>
</evidence>
<reference evidence="2 3" key="1">
    <citation type="journal article" date="2017" name="Curr. Biol.">
        <title>The Evolution of Venom by Co-option of Single-Copy Genes.</title>
        <authorList>
            <person name="Martinson E.O."/>
            <person name="Mrinalini"/>
            <person name="Kelkar Y.D."/>
            <person name="Chang C.H."/>
            <person name="Werren J.H."/>
        </authorList>
    </citation>
    <scope>NUCLEOTIDE SEQUENCE [LARGE SCALE GENOMIC DNA]</scope>
    <source>
        <strain evidence="2 3">Alberta</strain>
        <tissue evidence="2">Whole body</tissue>
    </source>
</reference>
<dbReference type="AlphaFoldDB" id="A0A232FLM6"/>
<proteinExistence type="predicted"/>
<gene>
    <name evidence="2" type="ORF">TSAR_007402</name>
</gene>
<dbReference type="InterPro" id="IPR032751">
    <property type="entry name" value="Fuseless"/>
</dbReference>
<evidence type="ECO:0000313" key="3">
    <source>
        <dbReference type="Proteomes" id="UP000215335"/>
    </source>
</evidence>